<proteinExistence type="predicted"/>
<keyword evidence="2" id="KW-1185">Reference proteome</keyword>
<comment type="caution">
    <text evidence="1">The sequence shown here is derived from an EMBL/GenBank/DDBJ whole genome shotgun (WGS) entry which is preliminary data.</text>
</comment>
<dbReference type="EMBL" id="JAWDGP010000122">
    <property type="protein sequence ID" value="KAK3803492.1"/>
    <property type="molecule type" value="Genomic_DNA"/>
</dbReference>
<gene>
    <name evidence="1" type="ORF">RRG08_037805</name>
</gene>
<accession>A0AAE1EE37</accession>
<protein>
    <submittedName>
        <fullName evidence="1">Uncharacterized protein</fullName>
    </submittedName>
</protein>
<dbReference type="AlphaFoldDB" id="A0AAE1EE37"/>
<evidence type="ECO:0000313" key="1">
    <source>
        <dbReference type="EMBL" id="KAK3803492.1"/>
    </source>
</evidence>
<organism evidence="1 2">
    <name type="scientific">Elysia crispata</name>
    <name type="common">lettuce slug</name>
    <dbReference type="NCBI Taxonomy" id="231223"/>
    <lineage>
        <taxon>Eukaryota</taxon>
        <taxon>Metazoa</taxon>
        <taxon>Spiralia</taxon>
        <taxon>Lophotrochozoa</taxon>
        <taxon>Mollusca</taxon>
        <taxon>Gastropoda</taxon>
        <taxon>Heterobranchia</taxon>
        <taxon>Euthyneura</taxon>
        <taxon>Panpulmonata</taxon>
        <taxon>Sacoglossa</taxon>
        <taxon>Placobranchoidea</taxon>
        <taxon>Plakobranchidae</taxon>
        <taxon>Elysia</taxon>
    </lineage>
</organism>
<name>A0AAE1EE37_9GAST</name>
<sequence length="94" mass="10041">MTSYSVIHTATPPAHHMPEINALNKQAPSVMGARPFLSTGGVDATQGVLDSPAPPDKDMCANNVYTVLIARKAEVSGDDPLPYTTWSNLSTHHK</sequence>
<dbReference type="Proteomes" id="UP001283361">
    <property type="component" value="Unassembled WGS sequence"/>
</dbReference>
<evidence type="ECO:0000313" key="2">
    <source>
        <dbReference type="Proteomes" id="UP001283361"/>
    </source>
</evidence>
<reference evidence="1" key="1">
    <citation type="journal article" date="2023" name="G3 (Bethesda)">
        <title>A reference genome for the long-term kleptoplast-retaining sea slug Elysia crispata morphotype clarki.</title>
        <authorList>
            <person name="Eastman K.E."/>
            <person name="Pendleton A.L."/>
            <person name="Shaikh M.A."/>
            <person name="Suttiyut T."/>
            <person name="Ogas R."/>
            <person name="Tomko P."/>
            <person name="Gavelis G."/>
            <person name="Widhalm J.R."/>
            <person name="Wisecaver J.H."/>
        </authorList>
    </citation>
    <scope>NUCLEOTIDE SEQUENCE</scope>
    <source>
        <strain evidence="1">ECLA1</strain>
    </source>
</reference>